<dbReference type="InterPro" id="IPR009057">
    <property type="entry name" value="Homeodomain-like_sf"/>
</dbReference>
<gene>
    <name evidence="13" type="ORF">Nepgr_014601</name>
</gene>
<keyword evidence="7 9" id="KW-0539">Nucleus</keyword>
<evidence type="ECO:0000256" key="4">
    <source>
        <dbReference type="ARBA" id="ARBA00023125"/>
    </source>
</evidence>
<accession>A0AAD3SL60</accession>
<organism evidence="13 14">
    <name type="scientific">Nepenthes gracilis</name>
    <name type="common">Slender pitcher plant</name>
    <dbReference type="NCBI Taxonomy" id="150966"/>
    <lineage>
        <taxon>Eukaryota</taxon>
        <taxon>Viridiplantae</taxon>
        <taxon>Streptophyta</taxon>
        <taxon>Embryophyta</taxon>
        <taxon>Tracheophyta</taxon>
        <taxon>Spermatophyta</taxon>
        <taxon>Magnoliopsida</taxon>
        <taxon>eudicotyledons</taxon>
        <taxon>Gunneridae</taxon>
        <taxon>Pentapetalae</taxon>
        <taxon>Caryophyllales</taxon>
        <taxon>Nepenthaceae</taxon>
        <taxon>Nepenthes</taxon>
    </lineage>
</organism>
<evidence type="ECO:0000256" key="3">
    <source>
        <dbReference type="ARBA" id="ARBA00023015"/>
    </source>
</evidence>
<feature type="region of interest" description="Disordered" evidence="11">
    <location>
        <begin position="161"/>
        <end position="223"/>
    </location>
</feature>
<protein>
    <recommendedName>
        <fullName evidence="12">Homeobox domain-containing protein</fullName>
    </recommendedName>
</protein>
<keyword evidence="3" id="KW-0805">Transcription regulation</keyword>
<dbReference type="GO" id="GO:0003700">
    <property type="term" value="F:DNA-binding transcription factor activity"/>
    <property type="evidence" value="ECO:0007669"/>
    <property type="project" value="InterPro"/>
</dbReference>
<evidence type="ECO:0000256" key="8">
    <source>
        <dbReference type="ARBA" id="ARBA00024040"/>
    </source>
</evidence>
<dbReference type="PROSITE" id="PS50071">
    <property type="entry name" value="HOMEOBOX_2"/>
    <property type="match status" value="1"/>
</dbReference>
<feature type="region of interest" description="Disordered" evidence="11">
    <location>
        <begin position="1"/>
        <end position="24"/>
    </location>
</feature>
<keyword evidence="2" id="KW-0217">Developmental protein</keyword>
<dbReference type="PANTHER" id="PTHR45940:SF6">
    <property type="entry name" value="WUSCHEL-RELATED HOMEOBOX 2"/>
    <property type="match status" value="1"/>
</dbReference>
<dbReference type="Pfam" id="PF00046">
    <property type="entry name" value="Homeodomain"/>
    <property type="match status" value="1"/>
</dbReference>
<dbReference type="SUPFAM" id="SSF46689">
    <property type="entry name" value="Homeodomain-like"/>
    <property type="match status" value="1"/>
</dbReference>
<evidence type="ECO:0000256" key="6">
    <source>
        <dbReference type="ARBA" id="ARBA00023163"/>
    </source>
</evidence>
<dbReference type="GO" id="GO:0099402">
    <property type="term" value="P:plant organ development"/>
    <property type="evidence" value="ECO:0007669"/>
    <property type="project" value="InterPro"/>
</dbReference>
<dbReference type="PANTHER" id="PTHR45940">
    <property type="entry name" value="WUSCHEL-RELATED HOMEOBOX 1-RELATED"/>
    <property type="match status" value="1"/>
</dbReference>
<dbReference type="FunFam" id="1.10.10.60:FF:000146">
    <property type="entry name" value="WUSCHEL-related homeobox 4"/>
    <property type="match status" value="1"/>
</dbReference>
<keyword evidence="5 9" id="KW-0371">Homeobox</keyword>
<dbReference type="EMBL" id="BSYO01000012">
    <property type="protein sequence ID" value="GMH12760.1"/>
    <property type="molecule type" value="Genomic_DNA"/>
</dbReference>
<comment type="similarity">
    <text evidence="8">Belongs to the WUS homeobox family.</text>
</comment>
<feature type="DNA-binding region" description="Homeobox" evidence="9">
    <location>
        <begin position="17"/>
        <end position="81"/>
    </location>
</feature>
<dbReference type="SMART" id="SM00389">
    <property type="entry name" value="HOX"/>
    <property type="match status" value="1"/>
</dbReference>
<evidence type="ECO:0000313" key="14">
    <source>
        <dbReference type="Proteomes" id="UP001279734"/>
    </source>
</evidence>
<feature type="compositionally biased region" description="Basic and acidic residues" evidence="11">
    <location>
        <begin position="1"/>
        <end position="11"/>
    </location>
</feature>
<name>A0AAD3SL60_NEPGR</name>
<sequence>MEGSDGRRKNDGGGSTAVGPRWNPTKEQVSILEGMYREGVRTPTAEQIQEITGRLRVYGHIEGKNVFYWFQNHKARLRQKQKQERMAYLNRYFHHHTHAPPHLPPPPPLLPFQNVICGPYYPHHRDPTFYSQYLNCGIKRRNIISDKFDKSADADPATRVSNAVMNGDGQSEGKTLNLFPLHPTGILEGNKRGSSSGESSNSSSDTTTNDGTAQGGGDGGRIY</sequence>
<dbReference type="GO" id="GO:0005634">
    <property type="term" value="C:nucleus"/>
    <property type="evidence" value="ECO:0007669"/>
    <property type="project" value="UniProtKB-SubCell"/>
</dbReference>
<dbReference type="Proteomes" id="UP001279734">
    <property type="component" value="Unassembled WGS sequence"/>
</dbReference>
<feature type="compositionally biased region" description="Gly residues" evidence="11">
    <location>
        <begin position="213"/>
        <end position="223"/>
    </location>
</feature>
<feature type="domain" description="Homeobox" evidence="12">
    <location>
        <begin position="15"/>
        <end position="80"/>
    </location>
</feature>
<evidence type="ECO:0000256" key="5">
    <source>
        <dbReference type="ARBA" id="ARBA00023155"/>
    </source>
</evidence>
<evidence type="ECO:0000256" key="2">
    <source>
        <dbReference type="ARBA" id="ARBA00022473"/>
    </source>
</evidence>
<dbReference type="CDD" id="cd00086">
    <property type="entry name" value="homeodomain"/>
    <property type="match status" value="1"/>
</dbReference>
<evidence type="ECO:0000313" key="13">
    <source>
        <dbReference type="EMBL" id="GMH12760.1"/>
    </source>
</evidence>
<dbReference type="Gene3D" id="1.10.10.60">
    <property type="entry name" value="Homeodomain-like"/>
    <property type="match status" value="1"/>
</dbReference>
<comment type="subcellular location">
    <subcellularLocation>
        <location evidence="1 9 10">Nucleus</location>
    </subcellularLocation>
</comment>
<dbReference type="AlphaFoldDB" id="A0AAD3SL60"/>
<keyword evidence="14" id="KW-1185">Reference proteome</keyword>
<keyword evidence="4 9" id="KW-0238">DNA-binding</keyword>
<dbReference type="InterPro" id="IPR001356">
    <property type="entry name" value="HD"/>
</dbReference>
<evidence type="ECO:0000256" key="7">
    <source>
        <dbReference type="ARBA" id="ARBA00023242"/>
    </source>
</evidence>
<comment type="caution">
    <text evidence="13">The sequence shown here is derived from an EMBL/GenBank/DDBJ whole genome shotgun (WGS) entry which is preliminary data.</text>
</comment>
<keyword evidence="6" id="KW-0804">Transcription</keyword>
<dbReference type="InterPro" id="IPR044555">
    <property type="entry name" value="WUSCHEL-like"/>
</dbReference>
<evidence type="ECO:0000256" key="1">
    <source>
        <dbReference type="ARBA" id="ARBA00004123"/>
    </source>
</evidence>
<feature type="compositionally biased region" description="Polar residues" evidence="11">
    <location>
        <begin position="161"/>
        <end position="174"/>
    </location>
</feature>
<evidence type="ECO:0000256" key="9">
    <source>
        <dbReference type="PROSITE-ProRule" id="PRU00108"/>
    </source>
</evidence>
<proteinExistence type="inferred from homology"/>
<evidence type="ECO:0000256" key="11">
    <source>
        <dbReference type="SAM" id="MobiDB-lite"/>
    </source>
</evidence>
<dbReference type="GO" id="GO:0003677">
    <property type="term" value="F:DNA binding"/>
    <property type="evidence" value="ECO:0007669"/>
    <property type="project" value="UniProtKB-UniRule"/>
</dbReference>
<evidence type="ECO:0000259" key="12">
    <source>
        <dbReference type="PROSITE" id="PS50071"/>
    </source>
</evidence>
<feature type="compositionally biased region" description="Low complexity" evidence="11">
    <location>
        <begin position="193"/>
        <end position="212"/>
    </location>
</feature>
<reference evidence="13" key="1">
    <citation type="submission" date="2023-05" db="EMBL/GenBank/DDBJ databases">
        <title>Nepenthes gracilis genome sequencing.</title>
        <authorList>
            <person name="Fukushima K."/>
        </authorList>
    </citation>
    <scope>NUCLEOTIDE SEQUENCE</scope>
    <source>
        <strain evidence="13">SING2019-196</strain>
    </source>
</reference>
<evidence type="ECO:0000256" key="10">
    <source>
        <dbReference type="RuleBase" id="RU000682"/>
    </source>
</evidence>